<reference evidence="3 4" key="1">
    <citation type="submission" date="2013-11" db="EMBL/GenBank/DDBJ databases">
        <title>The Genome Sequence of Phytophthora parasitica CJ05E6.</title>
        <authorList>
            <consortium name="The Broad Institute Genomics Platform"/>
            <person name="Russ C."/>
            <person name="Tyler B."/>
            <person name="Panabieres F."/>
            <person name="Shan W."/>
            <person name="Tripathy S."/>
            <person name="Grunwald N."/>
            <person name="Machado M."/>
            <person name="Johnson C.S."/>
            <person name="Arredondo F."/>
            <person name="Hong C."/>
            <person name="Coffey M."/>
            <person name="Young S.K."/>
            <person name="Zeng Q."/>
            <person name="Gargeya S."/>
            <person name="Fitzgerald M."/>
            <person name="Abouelleil A."/>
            <person name="Alvarado L."/>
            <person name="Chapman S.B."/>
            <person name="Gainer-Dewar J."/>
            <person name="Goldberg J."/>
            <person name="Griggs A."/>
            <person name="Gujja S."/>
            <person name="Hansen M."/>
            <person name="Howarth C."/>
            <person name="Imamovic A."/>
            <person name="Ireland A."/>
            <person name="Larimer J."/>
            <person name="McCowan C."/>
            <person name="Murphy C."/>
            <person name="Pearson M."/>
            <person name="Poon T.W."/>
            <person name="Priest M."/>
            <person name="Roberts A."/>
            <person name="Saif S."/>
            <person name="Shea T."/>
            <person name="Sykes S."/>
            <person name="Wortman J."/>
            <person name="Nusbaum C."/>
            <person name="Birren B."/>
        </authorList>
    </citation>
    <scope>NUCLEOTIDE SEQUENCE [LARGE SCALE GENOMIC DNA]</scope>
    <source>
        <strain evidence="3 4">CJ05E6</strain>
    </source>
</reference>
<sequence length="209" mass="24003">MTRKHLQTNYYDVLGVGRSASVSEIKAAYRKLVLEHHPDRYHGKMKKCVRYKSGKDAEILRINAAYDLLSDSTRRSKYDIEMFGVSAAPDASENVLVDTGNYKPMRSEDVHEMFGGLNEFERFTTAQYYRQRSHSAPAAIGRRATNFVKRKQFRAAKVKLPTQSATMAWFAFPVVLAALWGVNLNSIRNQSKDTEYSRDHGQEFPMRLR</sequence>
<dbReference type="AlphaFoldDB" id="W2JM85"/>
<dbReference type="InterPro" id="IPR036869">
    <property type="entry name" value="J_dom_sf"/>
</dbReference>
<evidence type="ECO:0000256" key="1">
    <source>
        <dbReference type="SAM" id="Phobius"/>
    </source>
</evidence>
<name>W2JM85_PHYNI</name>
<keyword evidence="1" id="KW-0812">Transmembrane</keyword>
<dbReference type="SMART" id="SM00271">
    <property type="entry name" value="DnaJ"/>
    <property type="match status" value="1"/>
</dbReference>
<evidence type="ECO:0000259" key="2">
    <source>
        <dbReference type="PROSITE" id="PS50076"/>
    </source>
</evidence>
<proteinExistence type="predicted"/>
<evidence type="ECO:0000313" key="3">
    <source>
        <dbReference type="EMBL" id="ETL46703.1"/>
    </source>
</evidence>
<organism evidence="3 4">
    <name type="scientific">Phytophthora nicotianae</name>
    <name type="common">Potato buckeye rot agent</name>
    <name type="synonym">Phytophthora parasitica</name>
    <dbReference type="NCBI Taxonomy" id="4792"/>
    <lineage>
        <taxon>Eukaryota</taxon>
        <taxon>Sar</taxon>
        <taxon>Stramenopiles</taxon>
        <taxon>Oomycota</taxon>
        <taxon>Peronosporomycetes</taxon>
        <taxon>Peronosporales</taxon>
        <taxon>Peronosporaceae</taxon>
        <taxon>Phytophthora</taxon>
    </lineage>
</organism>
<dbReference type="EMBL" id="KI671475">
    <property type="protein sequence ID" value="ETL46703.1"/>
    <property type="molecule type" value="Genomic_DNA"/>
</dbReference>
<dbReference type="PRINTS" id="PR00625">
    <property type="entry name" value="JDOMAIN"/>
</dbReference>
<dbReference type="Pfam" id="PF00226">
    <property type="entry name" value="DnaJ"/>
    <property type="match status" value="1"/>
</dbReference>
<dbReference type="InterPro" id="IPR050817">
    <property type="entry name" value="DjlA_DnaK_co-chaperone"/>
</dbReference>
<dbReference type="CDD" id="cd06257">
    <property type="entry name" value="DnaJ"/>
    <property type="match status" value="1"/>
</dbReference>
<keyword evidence="1" id="KW-0472">Membrane</keyword>
<protein>
    <recommendedName>
        <fullName evidence="2">J domain-containing protein</fullName>
    </recommendedName>
</protein>
<dbReference type="VEuPathDB" id="FungiDB:PPTG_08471"/>
<evidence type="ECO:0000313" key="4">
    <source>
        <dbReference type="Proteomes" id="UP000053864"/>
    </source>
</evidence>
<dbReference type="Proteomes" id="UP000053864">
    <property type="component" value="Unassembled WGS sequence"/>
</dbReference>
<dbReference type="SUPFAM" id="SSF46565">
    <property type="entry name" value="Chaperone J-domain"/>
    <property type="match status" value="1"/>
</dbReference>
<accession>W2JM85</accession>
<feature type="domain" description="J" evidence="2">
    <location>
        <begin position="9"/>
        <end position="82"/>
    </location>
</feature>
<dbReference type="PROSITE" id="PS50076">
    <property type="entry name" value="DNAJ_2"/>
    <property type="match status" value="1"/>
</dbReference>
<feature type="transmembrane region" description="Helical" evidence="1">
    <location>
        <begin position="160"/>
        <end position="182"/>
    </location>
</feature>
<keyword evidence="1" id="KW-1133">Transmembrane helix</keyword>
<dbReference type="Gene3D" id="1.10.287.110">
    <property type="entry name" value="DnaJ domain"/>
    <property type="match status" value="1"/>
</dbReference>
<dbReference type="PANTHER" id="PTHR24074">
    <property type="entry name" value="CO-CHAPERONE PROTEIN DJLA"/>
    <property type="match status" value="1"/>
</dbReference>
<dbReference type="InterPro" id="IPR001623">
    <property type="entry name" value="DnaJ_domain"/>
</dbReference>
<gene>
    <name evidence="3" type="ORF">L916_03458</name>
</gene>